<dbReference type="RefSeq" id="XP_002786912.1">
    <property type="nucleotide sequence ID" value="XM_002786866.1"/>
</dbReference>
<reference evidence="1 2" key="1">
    <citation type="submission" date="2008-07" db="EMBL/GenBank/DDBJ databases">
        <authorList>
            <person name="El-Sayed N."/>
            <person name="Caler E."/>
            <person name="Inman J."/>
            <person name="Amedeo P."/>
            <person name="Hass B."/>
            <person name="Wortman J."/>
        </authorList>
    </citation>
    <scope>NUCLEOTIDE SEQUENCE [LARGE SCALE GENOMIC DNA]</scope>
    <source>
        <strain evidence="2">ATCC 50983 / TXsc</strain>
    </source>
</reference>
<name>C5K9X9_PERM5</name>
<dbReference type="AlphaFoldDB" id="C5K9X9"/>
<dbReference type="OrthoDB" id="2129491at2759"/>
<dbReference type="EMBL" id="GG671525">
    <property type="protein sequence ID" value="EER18708.1"/>
    <property type="molecule type" value="Genomic_DNA"/>
</dbReference>
<sequence>MTHKSRPKHLRGAKLVGIDSANYALAYAMMVGIEATIRAGEQLNPQWPSVESSRPVEGSDAMPIDNVAAAVRPICYHQVAPAYPLLT</sequence>
<evidence type="ECO:0000313" key="2">
    <source>
        <dbReference type="Proteomes" id="UP000007800"/>
    </source>
</evidence>
<gene>
    <name evidence="1" type="ORF">Pmar_PMAR018935</name>
</gene>
<proteinExistence type="predicted"/>
<dbReference type="GeneID" id="9048859"/>
<organism evidence="2">
    <name type="scientific">Perkinsus marinus (strain ATCC 50983 / TXsc)</name>
    <dbReference type="NCBI Taxonomy" id="423536"/>
    <lineage>
        <taxon>Eukaryota</taxon>
        <taxon>Sar</taxon>
        <taxon>Alveolata</taxon>
        <taxon>Perkinsozoa</taxon>
        <taxon>Perkinsea</taxon>
        <taxon>Perkinsida</taxon>
        <taxon>Perkinsidae</taxon>
        <taxon>Perkinsus</taxon>
    </lineage>
</organism>
<protein>
    <submittedName>
        <fullName evidence="1">Uncharacterized protein</fullName>
    </submittedName>
</protein>
<dbReference type="InParanoid" id="C5K9X9"/>
<dbReference type="Proteomes" id="UP000007800">
    <property type="component" value="Unassembled WGS sequence"/>
</dbReference>
<evidence type="ECO:0000313" key="1">
    <source>
        <dbReference type="EMBL" id="EER18708.1"/>
    </source>
</evidence>
<accession>C5K9X9</accession>
<keyword evidence="2" id="KW-1185">Reference proteome</keyword>